<evidence type="ECO:0008006" key="3">
    <source>
        <dbReference type="Google" id="ProtNLM"/>
    </source>
</evidence>
<dbReference type="GeneID" id="20820707"/>
<evidence type="ECO:0000256" key="1">
    <source>
        <dbReference type="SAM" id="MobiDB-lite"/>
    </source>
</evidence>
<evidence type="ECO:0000313" key="2">
    <source>
        <dbReference type="EMBL" id="ETV64387.1"/>
    </source>
</evidence>
<reference evidence="2" key="1">
    <citation type="submission" date="2013-12" db="EMBL/GenBank/DDBJ databases">
        <title>The Genome Sequence of Aphanomyces astaci APO3.</title>
        <authorList>
            <consortium name="The Broad Institute Genomics Platform"/>
            <person name="Russ C."/>
            <person name="Tyler B."/>
            <person name="van West P."/>
            <person name="Dieguez-Uribeondo J."/>
            <person name="Young S.K."/>
            <person name="Zeng Q."/>
            <person name="Gargeya S."/>
            <person name="Fitzgerald M."/>
            <person name="Abouelleil A."/>
            <person name="Alvarado L."/>
            <person name="Chapman S.B."/>
            <person name="Gainer-Dewar J."/>
            <person name="Goldberg J."/>
            <person name="Griggs A."/>
            <person name="Gujja S."/>
            <person name="Hansen M."/>
            <person name="Howarth C."/>
            <person name="Imamovic A."/>
            <person name="Ireland A."/>
            <person name="Larimer J."/>
            <person name="McCowan C."/>
            <person name="Murphy C."/>
            <person name="Pearson M."/>
            <person name="Poon T.W."/>
            <person name="Priest M."/>
            <person name="Roberts A."/>
            <person name="Saif S."/>
            <person name="Shea T."/>
            <person name="Sykes S."/>
            <person name="Wortman J."/>
            <person name="Nusbaum C."/>
            <person name="Birren B."/>
        </authorList>
    </citation>
    <scope>NUCLEOTIDE SEQUENCE [LARGE SCALE GENOMIC DNA]</scope>
    <source>
        <strain evidence="2">APO3</strain>
    </source>
</reference>
<organism evidence="2">
    <name type="scientific">Aphanomyces astaci</name>
    <name type="common">Crayfish plague agent</name>
    <dbReference type="NCBI Taxonomy" id="112090"/>
    <lineage>
        <taxon>Eukaryota</taxon>
        <taxon>Sar</taxon>
        <taxon>Stramenopiles</taxon>
        <taxon>Oomycota</taxon>
        <taxon>Saprolegniomycetes</taxon>
        <taxon>Saprolegniales</taxon>
        <taxon>Verrucalvaceae</taxon>
        <taxon>Aphanomyces</taxon>
    </lineage>
</organism>
<dbReference type="STRING" id="112090.W4FAA1"/>
<protein>
    <recommendedName>
        <fullName evidence="3">SWIM-type domain-containing protein</fullName>
    </recommendedName>
</protein>
<dbReference type="VEuPathDB" id="FungiDB:H257_18711"/>
<proteinExistence type="predicted"/>
<accession>W4FAA1</accession>
<dbReference type="RefSeq" id="XP_009846130.1">
    <property type="nucleotide sequence ID" value="XM_009847828.1"/>
</dbReference>
<feature type="compositionally biased region" description="Basic residues" evidence="1">
    <location>
        <begin position="140"/>
        <end position="153"/>
    </location>
</feature>
<sequence>MTPVHLKLYQTLLTKVAKYIGINYSQYIDVCEPGRSFLAFFFDPTSTTTHVWRLVDLEAKTCQCCTWFDTRKPCIHATRCYNAIHQDPMLFFDDVYSTKRFKLLYAAHVVPVQPQDLDSDPLSRAPDVCRLDLNPSKPGPKTRRRKRSNGMRN</sequence>
<dbReference type="AlphaFoldDB" id="W4FAA1"/>
<feature type="region of interest" description="Disordered" evidence="1">
    <location>
        <begin position="133"/>
        <end position="153"/>
    </location>
</feature>
<gene>
    <name evidence="2" type="ORF">H257_18711</name>
</gene>
<dbReference type="EMBL" id="KI913317">
    <property type="protein sequence ID" value="ETV64387.1"/>
    <property type="molecule type" value="Genomic_DNA"/>
</dbReference>
<name>W4FAA1_APHAT</name>